<accession>A0A381RYZ8</accession>
<evidence type="ECO:0000256" key="12">
    <source>
        <dbReference type="ARBA" id="ARBA00023002"/>
    </source>
</evidence>
<evidence type="ECO:0000256" key="3">
    <source>
        <dbReference type="ARBA" id="ARBA00004785"/>
    </source>
</evidence>
<evidence type="ECO:0000256" key="17">
    <source>
        <dbReference type="ARBA" id="ARBA00048321"/>
    </source>
</evidence>
<keyword evidence="13" id="KW-0408">Iron</keyword>
<dbReference type="PIRSF" id="PIRSF000167">
    <property type="entry name" value="HemN"/>
    <property type="match status" value="1"/>
</dbReference>
<evidence type="ECO:0000256" key="13">
    <source>
        <dbReference type="ARBA" id="ARBA00023004"/>
    </source>
</evidence>
<evidence type="ECO:0000256" key="4">
    <source>
        <dbReference type="ARBA" id="ARBA00005493"/>
    </source>
</evidence>
<sequence length="452" mass="52123">MPLDNRKILQLVPDYSVPRYTSYPTAPNFSDKISNNIYTSWLKNLDKDKEISLYIHIPFCNSLCYFCGCHTNVANTYAPIESYVNSLLREIALLGEELRNKFNVSHIHFGGGTPSILRGAELWMIMLSIKKNFNILENCEIAMEIDPRFYKKNLTTILNKYGFNRISIGVQDFSKDVQTLTNRIQSFKTTKKIVKHFRENKISNINIDLMYGLPKQTVRTFSDTLKKIVTLEPDRISIFGYGHVPWKKKHQKLIGDELLNNESRLKFYQLASHYFLSNGYEAFGIDHYAKKSSSIVQKAKERKLQRNFQGYSEDSAEILIGIGASSISYLPKGYVQNIAQVDGYTSSLKENKLPILRGHEFRAKDRIYGTIIKELMCYLSVDLNQVAEKFEKNINLFLPNVKKLQPFVDAGCVDFENHILSIKPEARPLVRNICSAFDQYFEPEKNKYSFGI</sequence>
<evidence type="ECO:0000256" key="5">
    <source>
        <dbReference type="ARBA" id="ARBA00011245"/>
    </source>
</evidence>
<dbReference type="PANTHER" id="PTHR13932:SF6">
    <property type="entry name" value="OXYGEN-INDEPENDENT COPROPORPHYRINOGEN III OXIDASE"/>
    <property type="match status" value="1"/>
</dbReference>
<comment type="catalytic activity">
    <reaction evidence="17">
        <text>coproporphyrinogen III + 2 S-adenosyl-L-methionine = protoporphyrinogen IX + 2 5'-deoxyadenosine + 2 L-methionine + 2 CO2</text>
        <dbReference type="Rhea" id="RHEA:15425"/>
        <dbReference type="ChEBI" id="CHEBI:16526"/>
        <dbReference type="ChEBI" id="CHEBI:17319"/>
        <dbReference type="ChEBI" id="CHEBI:57307"/>
        <dbReference type="ChEBI" id="CHEBI:57309"/>
        <dbReference type="ChEBI" id="CHEBI:57844"/>
        <dbReference type="ChEBI" id="CHEBI:59789"/>
        <dbReference type="EC" id="1.3.98.3"/>
    </reaction>
</comment>
<dbReference type="EMBL" id="UINC01002406">
    <property type="protein sequence ID" value="SUZ96341.1"/>
    <property type="molecule type" value="Genomic_DNA"/>
</dbReference>
<keyword evidence="8" id="KW-0004">4Fe-4S</keyword>
<keyword evidence="14" id="KW-0411">Iron-sulfur</keyword>
<evidence type="ECO:0000259" key="18">
    <source>
        <dbReference type="PROSITE" id="PS51918"/>
    </source>
</evidence>
<comment type="cofactor">
    <cofactor evidence="1">
        <name>[4Fe-4S] cluster</name>
        <dbReference type="ChEBI" id="CHEBI:49883"/>
    </cofactor>
</comment>
<dbReference type="Pfam" id="PF04055">
    <property type="entry name" value="Radical_SAM"/>
    <property type="match status" value="1"/>
</dbReference>
<comment type="pathway">
    <text evidence="3">Porphyrin-containing compound metabolism; protoporphyrin-IX biosynthesis; protoporphyrinogen-IX from coproporphyrinogen-III (AdoMet route): step 1/1.</text>
</comment>
<proteinExistence type="inferred from homology"/>
<evidence type="ECO:0000256" key="10">
    <source>
        <dbReference type="ARBA" id="ARBA00022691"/>
    </source>
</evidence>
<comment type="subunit">
    <text evidence="5">Monomer.</text>
</comment>
<dbReference type="Gene3D" id="1.10.10.920">
    <property type="match status" value="1"/>
</dbReference>
<dbReference type="InterPro" id="IPR004558">
    <property type="entry name" value="Coprogen_oxidase_HemN"/>
</dbReference>
<dbReference type="GO" id="GO:0006782">
    <property type="term" value="P:protoporphyrinogen IX biosynthetic process"/>
    <property type="evidence" value="ECO:0007669"/>
    <property type="project" value="UniProtKB-UniPathway"/>
</dbReference>
<dbReference type="Pfam" id="PF06969">
    <property type="entry name" value="HemN_C"/>
    <property type="match status" value="1"/>
</dbReference>
<dbReference type="Gene3D" id="3.80.30.20">
    <property type="entry name" value="tm_1862 like domain"/>
    <property type="match status" value="1"/>
</dbReference>
<keyword evidence="12" id="KW-0560">Oxidoreductase</keyword>
<evidence type="ECO:0000256" key="15">
    <source>
        <dbReference type="ARBA" id="ARBA00023244"/>
    </source>
</evidence>
<evidence type="ECO:0000256" key="11">
    <source>
        <dbReference type="ARBA" id="ARBA00022723"/>
    </source>
</evidence>
<evidence type="ECO:0000256" key="1">
    <source>
        <dbReference type="ARBA" id="ARBA00001966"/>
    </source>
</evidence>
<dbReference type="SFLD" id="SFLDG01065">
    <property type="entry name" value="anaerobic_coproporphyrinogen-I"/>
    <property type="match status" value="1"/>
</dbReference>
<dbReference type="UniPathway" id="UPA00251">
    <property type="reaction ID" value="UER00323"/>
</dbReference>
<evidence type="ECO:0000256" key="16">
    <source>
        <dbReference type="ARBA" id="ARBA00030263"/>
    </source>
</evidence>
<dbReference type="AlphaFoldDB" id="A0A381RYZ8"/>
<dbReference type="InterPro" id="IPR010723">
    <property type="entry name" value="HemN_C"/>
</dbReference>
<evidence type="ECO:0000256" key="2">
    <source>
        <dbReference type="ARBA" id="ARBA00004496"/>
    </source>
</evidence>
<dbReference type="InterPro" id="IPR058240">
    <property type="entry name" value="rSAM_sf"/>
</dbReference>
<dbReference type="NCBIfam" id="TIGR00538">
    <property type="entry name" value="hemN"/>
    <property type="match status" value="1"/>
</dbReference>
<dbReference type="GO" id="GO:0004109">
    <property type="term" value="F:coproporphyrinogen oxidase activity"/>
    <property type="evidence" value="ECO:0007669"/>
    <property type="project" value="InterPro"/>
</dbReference>
<dbReference type="CDD" id="cd01335">
    <property type="entry name" value="Radical_SAM"/>
    <property type="match status" value="1"/>
</dbReference>
<comment type="subcellular location">
    <subcellularLocation>
        <location evidence="2">Cytoplasm</location>
    </subcellularLocation>
</comment>
<dbReference type="InterPro" id="IPR034505">
    <property type="entry name" value="Coproporphyrinogen-III_oxidase"/>
</dbReference>
<gene>
    <name evidence="19" type="ORF">METZ01_LOCUS49195</name>
</gene>
<keyword evidence="15" id="KW-0627">Porphyrin biosynthesis</keyword>
<dbReference type="PROSITE" id="PS51918">
    <property type="entry name" value="RADICAL_SAM"/>
    <property type="match status" value="1"/>
</dbReference>
<reference evidence="19" key="1">
    <citation type="submission" date="2018-05" db="EMBL/GenBank/DDBJ databases">
        <authorList>
            <person name="Lanie J.A."/>
            <person name="Ng W.-L."/>
            <person name="Kazmierczak K.M."/>
            <person name="Andrzejewski T.M."/>
            <person name="Davidsen T.M."/>
            <person name="Wayne K.J."/>
            <person name="Tettelin H."/>
            <person name="Glass J.I."/>
            <person name="Rusch D."/>
            <person name="Podicherti R."/>
            <person name="Tsui H.-C.T."/>
            <person name="Winkler M.E."/>
        </authorList>
    </citation>
    <scope>NUCLEOTIDE SEQUENCE</scope>
</reference>
<evidence type="ECO:0000256" key="6">
    <source>
        <dbReference type="ARBA" id="ARBA00011912"/>
    </source>
</evidence>
<evidence type="ECO:0000256" key="7">
    <source>
        <dbReference type="ARBA" id="ARBA00020156"/>
    </source>
</evidence>
<name>A0A381RYZ8_9ZZZZ</name>
<dbReference type="GO" id="GO:0051989">
    <property type="term" value="F:coproporphyrinogen dehydrogenase activity"/>
    <property type="evidence" value="ECO:0007669"/>
    <property type="project" value="UniProtKB-EC"/>
</dbReference>
<protein>
    <recommendedName>
        <fullName evidence="7">Oxygen-independent coproporphyrinogen III oxidase</fullName>
        <ecNumber evidence="6">1.3.98.3</ecNumber>
    </recommendedName>
    <alternativeName>
        <fullName evidence="16">Coproporphyrinogen III dehydrogenase</fullName>
    </alternativeName>
</protein>
<feature type="domain" description="Radical SAM core" evidence="18">
    <location>
        <begin position="45"/>
        <end position="277"/>
    </location>
</feature>
<evidence type="ECO:0000313" key="19">
    <source>
        <dbReference type="EMBL" id="SUZ96341.1"/>
    </source>
</evidence>
<keyword evidence="11" id="KW-0479">Metal-binding</keyword>
<dbReference type="GO" id="GO:0005737">
    <property type="term" value="C:cytoplasm"/>
    <property type="evidence" value="ECO:0007669"/>
    <property type="project" value="UniProtKB-SubCell"/>
</dbReference>
<keyword evidence="9" id="KW-0963">Cytoplasm</keyword>
<dbReference type="InterPro" id="IPR023404">
    <property type="entry name" value="rSAM_horseshoe"/>
</dbReference>
<dbReference type="InterPro" id="IPR006638">
    <property type="entry name" value="Elp3/MiaA/NifB-like_rSAM"/>
</dbReference>
<evidence type="ECO:0000256" key="8">
    <source>
        <dbReference type="ARBA" id="ARBA00022485"/>
    </source>
</evidence>
<dbReference type="EC" id="1.3.98.3" evidence="6"/>
<dbReference type="GO" id="GO:0051539">
    <property type="term" value="F:4 iron, 4 sulfur cluster binding"/>
    <property type="evidence" value="ECO:0007669"/>
    <property type="project" value="UniProtKB-KW"/>
</dbReference>
<evidence type="ECO:0000256" key="9">
    <source>
        <dbReference type="ARBA" id="ARBA00022490"/>
    </source>
</evidence>
<keyword evidence="10" id="KW-0949">S-adenosyl-L-methionine</keyword>
<dbReference type="PANTHER" id="PTHR13932">
    <property type="entry name" value="COPROPORPHYRINIGEN III OXIDASE"/>
    <property type="match status" value="1"/>
</dbReference>
<dbReference type="GO" id="GO:0046872">
    <property type="term" value="F:metal ion binding"/>
    <property type="evidence" value="ECO:0007669"/>
    <property type="project" value="UniProtKB-KW"/>
</dbReference>
<dbReference type="SFLD" id="SFLDS00029">
    <property type="entry name" value="Radical_SAM"/>
    <property type="match status" value="1"/>
</dbReference>
<comment type="similarity">
    <text evidence="4">Belongs to the anaerobic coproporphyrinogen-III oxidase family.</text>
</comment>
<dbReference type="SUPFAM" id="SSF102114">
    <property type="entry name" value="Radical SAM enzymes"/>
    <property type="match status" value="1"/>
</dbReference>
<evidence type="ECO:0000256" key="14">
    <source>
        <dbReference type="ARBA" id="ARBA00023014"/>
    </source>
</evidence>
<dbReference type="InterPro" id="IPR007197">
    <property type="entry name" value="rSAM"/>
</dbReference>
<dbReference type="SMART" id="SM00729">
    <property type="entry name" value="Elp3"/>
    <property type="match status" value="1"/>
</dbReference>
<organism evidence="19">
    <name type="scientific">marine metagenome</name>
    <dbReference type="NCBI Taxonomy" id="408172"/>
    <lineage>
        <taxon>unclassified sequences</taxon>
        <taxon>metagenomes</taxon>
        <taxon>ecological metagenomes</taxon>
    </lineage>
</organism>